<name>A0ABN7WH38_GIGMA</name>
<sequence>MSNIYQIDLTNLLNTVNQNVEITIPIFDPTIELQAQVNAAYINIKQLLSQ</sequence>
<dbReference type="Proteomes" id="UP000789901">
    <property type="component" value="Unassembled WGS sequence"/>
</dbReference>
<dbReference type="EMBL" id="CAJVQB010044054">
    <property type="protein sequence ID" value="CAG8831628.1"/>
    <property type="molecule type" value="Genomic_DNA"/>
</dbReference>
<reference evidence="1 2" key="1">
    <citation type="submission" date="2021-06" db="EMBL/GenBank/DDBJ databases">
        <authorList>
            <person name="Kallberg Y."/>
            <person name="Tangrot J."/>
            <person name="Rosling A."/>
        </authorList>
    </citation>
    <scope>NUCLEOTIDE SEQUENCE [LARGE SCALE GENOMIC DNA]</scope>
    <source>
        <strain evidence="1 2">120-4 pot B 10/14</strain>
    </source>
</reference>
<keyword evidence="2" id="KW-1185">Reference proteome</keyword>
<accession>A0ABN7WH38</accession>
<gene>
    <name evidence="1" type="ORF">GMARGA_LOCUS30732</name>
</gene>
<feature type="non-terminal residue" evidence="1">
    <location>
        <position position="50"/>
    </location>
</feature>
<proteinExistence type="predicted"/>
<protein>
    <submittedName>
        <fullName evidence="1">16804_t:CDS:1</fullName>
    </submittedName>
</protein>
<evidence type="ECO:0000313" key="2">
    <source>
        <dbReference type="Proteomes" id="UP000789901"/>
    </source>
</evidence>
<comment type="caution">
    <text evidence="1">The sequence shown here is derived from an EMBL/GenBank/DDBJ whole genome shotgun (WGS) entry which is preliminary data.</text>
</comment>
<organism evidence="1 2">
    <name type="scientific">Gigaspora margarita</name>
    <dbReference type="NCBI Taxonomy" id="4874"/>
    <lineage>
        <taxon>Eukaryota</taxon>
        <taxon>Fungi</taxon>
        <taxon>Fungi incertae sedis</taxon>
        <taxon>Mucoromycota</taxon>
        <taxon>Glomeromycotina</taxon>
        <taxon>Glomeromycetes</taxon>
        <taxon>Diversisporales</taxon>
        <taxon>Gigasporaceae</taxon>
        <taxon>Gigaspora</taxon>
    </lineage>
</organism>
<evidence type="ECO:0000313" key="1">
    <source>
        <dbReference type="EMBL" id="CAG8831628.1"/>
    </source>
</evidence>